<evidence type="ECO:0000259" key="4">
    <source>
        <dbReference type="Pfam" id="PF04183"/>
    </source>
</evidence>
<comment type="caution">
    <text evidence="6">The sequence shown here is derived from an EMBL/GenBank/DDBJ whole genome shotgun (WGS) entry which is preliminary data.</text>
</comment>
<feature type="domain" description="Aerobactin siderophore biosynthesis IucA/IucC N-terminal" evidence="4">
    <location>
        <begin position="17"/>
        <end position="189"/>
    </location>
</feature>
<dbReference type="InterPro" id="IPR022770">
    <property type="entry name" value="IucA/IucC-like_C"/>
</dbReference>
<keyword evidence="7" id="KW-1185">Reference proteome</keyword>
<dbReference type="AlphaFoldDB" id="A0A9X4QTU7"/>
<accession>A0A9X4QTU7</accession>
<feature type="compositionally biased region" description="Polar residues" evidence="3">
    <location>
        <begin position="1"/>
        <end position="15"/>
    </location>
</feature>
<comment type="similarity">
    <text evidence="2">Belongs to the IucA/IucC family.</text>
</comment>
<feature type="region of interest" description="Disordered" evidence="3">
    <location>
        <begin position="1"/>
        <end position="25"/>
    </location>
</feature>
<dbReference type="Pfam" id="PF04183">
    <property type="entry name" value="IucA_IucC"/>
    <property type="match status" value="1"/>
</dbReference>
<evidence type="ECO:0000259" key="5">
    <source>
        <dbReference type="Pfam" id="PF06276"/>
    </source>
</evidence>
<evidence type="ECO:0000256" key="3">
    <source>
        <dbReference type="SAM" id="MobiDB-lite"/>
    </source>
</evidence>
<dbReference type="GO" id="GO:0016881">
    <property type="term" value="F:acid-amino acid ligase activity"/>
    <property type="evidence" value="ECO:0007669"/>
    <property type="project" value="UniProtKB-ARBA"/>
</dbReference>
<dbReference type="EMBL" id="JAPDIA010000003">
    <property type="protein sequence ID" value="MDG0809787.1"/>
    <property type="molecule type" value="Genomic_DNA"/>
</dbReference>
<dbReference type="InterPro" id="IPR007310">
    <property type="entry name" value="Aerobactin_biosyn_IucA/IucC_N"/>
</dbReference>
<name>A0A9X4QTU7_9BACL</name>
<dbReference type="PANTHER" id="PTHR34384:SF6">
    <property type="entry name" value="STAPHYLOFERRIN B SYNTHASE"/>
    <property type="match status" value="1"/>
</dbReference>
<feature type="region of interest" description="Disordered" evidence="3">
    <location>
        <begin position="380"/>
        <end position="403"/>
    </location>
</feature>
<sequence length="403" mass="44433">MSSQAPRTAGPTHSTRLAPPRVPPLRGELSLRGLSRPEYTVIPVHPWQLENRIRPGFGREIAEGTIVILDTQAGAFTATSSVRTMMSADAPGLMLKLPISVASLGAARYLPVVKLMNGLAGERMFRQALACDETLADKVHLCEEKRWWGYMPPTMGLFDEHPRHLAAQLRAFPPEALRAGSRIVPMSALGVLPQGKHFLSELLGADVTEAEAIRFYAQTAALFLEVALRLFKIGIVPEMHGQNCCLVLRNGVPSSLLFRDHDSVRLHQPYLDRHGIGDPGYRIRPGYGNSLYNETPEKLMFYIQSLGVQVNLASIMESLAEAYGIPVDALWDITETLMKDALRQADLPAPDKERLSRLLFDAETWPTKLVIRPLLETDGVPGAMPSGKGDGHNPFLSPADRKR</sequence>
<feature type="domain" description="Aerobactin siderophore biosynthesis IucA/IucC-like C-terminal" evidence="5">
    <location>
        <begin position="222"/>
        <end position="368"/>
    </location>
</feature>
<evidence type="ECO:0000313" key="7">
    <source>
        <dbReference type="Proteomes" id="UP001153404"/>
    </source>
</evidence>
<proteinExistence type="inferred from homology"/>
<comment type="pathway">
    <text evidence="1">Siderophore biosynthesis.</text>
</comment>
<dbReference type="InterPro" id="IPR037455">
    <property type="entry name" value="LucA/IucC-like"/>
</dbReference>
<gene>
    <name evidence="6" type="ORF">OMP40_10895</name>
</gene>
<protein>
    <recommendedName>
        <fullName evidence="8">Siderophore synthetase component</fullName>
    </recommendedName>
</protein>
<evidence type="ECO:0000313" key="6">
    <source>
        <dbReference type="EMBL" id="MDG0809787.1"/>
    </source>
</evidence>
<dbReference type="RefSeq" id="WP_277531265.1">
    <property type="nucleotide sequence ID" value="NZ_JAPDIA010000003.1"/>
</dbReference>
<dbReference type="PANTHER" id="PTHR34384">
    <property type="entry name" value="L-2,3-DIAMINOPROPANOATE--CITRATE LIGASE"/>
    <property type="match status" value="1"/>
</dbReference>
<dbReference type="Gene3D" id="1.10.510.40">
    <property type="match status" value="1"/>
</dbReference>
<dbReference type="GO" id="GO:0019290">
    <property type="term" value="P:siderophore biosynthetic process"/>
    <property type="evidence" value="ECO:0007669"/>
    <property type="project" value="InterPro"/>
</dbReference>
<dbReference type="Pfam" id="PF06276">
    <property type="entry name" value="FhuF"/>
    <property type="match status" value="1"/>
</dbReference>
<evidence type="ECO:0000256" key="1">
    <source>
        <dbReference type="ARBA" id="ARBA00004924"/>
    </source>
</evidence>
<reference evidence="6" key="1">
    <citation type="submission" date="2022-10" db="EMBL/GenBank/DDBJ databases">
        <title>Comparative genomic analysis of Cohnella hashimotonis sp. nov., isolated from the International Space Station.</title>
        <authorList>
            <person name="Simpson A."/>
            <person name="Venkateswaran K."/>
        </authorList>
    </citation>
    <scope>NUCLEOTIDE SEQUENCE</scope>
    <source>
        <strain evidence="6">DSM 28161</strain>
    </source>
</reference>
<evidence type="ECO:0000256" key="2">
    <source>
        <dbReference type="ARBA" id="ARBA00007832"/>
    </source>
</evidence>
<evidence type="ECO:0008006" key="8">
    <source>
        <dbReference type="Google" id="ProtNLM"/>
    </source>
</evidence>
<dbReference type="Proteomes" id="UP001153404">
    <property type="component" value="Unassembled WGS sequence"/>
</dbReference>
<organism evidence="6 7">
    <name type="scientific">Cohnella rhizosphaerae</name>
    <dbReference type="NCBI Taxonomy" id="1457232"/>
    <lineage>
        <taxon>Bacteria</taxon>
        <taxon>Bacillati</taxon>
        <taxon>Bacillota</taxon>
        <taxon>Bacilli</taxon>
        <taxon>Bacillales</taxon>
        <taxon>Paenibacillaceae</taxon>
        <taxon>Cohnella</taxon>
    </lineage>
</organism>